<accession>A0A444UZM5</accession>
<dbReference type="InterPro" id="IPR052789">
    <property type="entry name" value="SSUH2_homolog"/>
</dbReference>
<comment type="caution">
    <text evidence="2">The sequence shown here is derived from an EMBL/GenBank/DDBJ whole genome shotgun (WGS) entry which is preliminary data.</text>
</comment>
<dbReference type="AlphaFoldDB" id="A0A444UZM5"/>
<dbReference type="PANTHER" id="PTHR48465:SF1">
    <property type="entry name" value="PROTEIN SSUH2 HOMOLOG"/>
    <property type="match status" value="1"/>
</dbReference>
<name>A0A444UZM5_ACIRT</name>
<reference evidence="2 3" key="1">
    <citation type="submission" date="2019-01" db="EMBL/GenBank/DDBJ databases">
        <title>Draft Genome and Complete Hox-Cluster Characterization of the Sterlet Sturgeon (Acipenser ruthenus).</title>
        <authorList>
            <person name="Wei Q."/>
        </authorList>
    </citation>
    <scope>NUCLEOTIDE SEQUENCE [LARGE SCALE GENOMIC DNA]</scope>
    <source>
        <strain evidence="2">WHYD16114868_AA</strain>
        <tissue evidence="2">Blood</tissue>
    </source>
</reference>
<sequence>MNGRQAFCLTQPGSKCVDPHPEVGRWYPGQPGNDPVGEDKIYPPPSDRVPKPENDRNASVPHVRKNHIYEFVPDKQSGFPVDRVSKVYPVVSFPDNAINQASQTAVREHQAQFVTTSRILQQRQTIELIPVTRVHYTWKEKTYIYFVYGAEHKVYTDDYPAKCCCCTII</sequence>
<evidence type="ECO:0000313" key="2">
    <source>
        <dbReference type="EMBL" id="RXM93627.1"/>
    </source>
</evidence>
<protein>
    <submittedName>
        <fullName evidence="2">Protein SSUH2-like</fullName>
    </submittedName>
</protein>
<feature type="region of interest" description="Disordered" evidence="1">
    <location>
        <begin position="1"/>
        <end position="59"/>
    </location>
</feature>
<dbReference type="PANTHER" id="PTHR48465">
    <property type="entry name" value="PROTEIN SSUH2 HOMOLOG"/>
    <property type="match status" value="1"/>
</dbReference>
<dbReference type="EMBL" id="SCEB01004337">
    <property type="protein sequence ID" value="RXM93627.1"/>
    <property type="molecule type" value="Genomic_DNA"/>
</dbReference>
<gene>
    <name evidence="2" type="ORF">EOD39_18873</name>
</gene>
<evidence type="ECO:0000313" key="3">
    <source>
        <dbReference type="Proteomes" id="UP000289886"/>
    </source>
</evidence>
<evidence type="ECO:0000256" key="1">
    <source>
        <dbReference type="SAM" id="MobiDB-lite"/>
    </source>
</evidence>
<organism evidence="2 3">
    <name type="scientific">Acipenser ruthenus</name>
    <name type="common">Sterlet sturgeon</name>
    <dbReference type="NCBI Taxonomy" id="7906"/>
    <lineage>
        <taxon>Eukaryota</taxon>
        <taxon>Metazoa</taxon>
        <taxon>Chordata</taxon>
        <taxon>Craniata</taxon>
        <taxon>Vertebrata</taxon>
        <taxon>Euteleostomi</taxon>
        <taxon>Actinopterygii</taxon>
        <taxon>Chondrostei</taxon>
        <taxon>Acipenseriformes</taxon>
        <taxon>Acipenseridae</taxon>
        <taxon>Acipenser</taxon>
    </lineage>
</organism>
<keyword evidence="3" id="KW-1185">Reference proteome</keyword>
<proteinExistence type="predicted"/>
<dbReference type="Proteomes" id="UP000289886">
    <property type="component" value="Unassembled WGS sequence"/>
</dbReference>